<dbReference type="PANTHER" id="PTHR46091">
    <property type="entry name" value="BLR7054 PROTEIN"/>
    <property type="match status" value="1"/>
</dbReference>
<evidence type="ECO:0000256" key="2">
    <source>
        <dbReference type="ARBA" id="ARBA00001937"/>
    </source>
</evidence>
<keyword evidence="7 19" id="KW-0732">Signal</keyword>
<evidence type="ECO:0000256" key="9">
    <source>
        <dbReference type="ARBA" id="ARBA00022827"/>
    </source>
</evidence>
<feature type="transmembrane region" description="Helical" evidence="18">
    <location>
        <begin position="201"/>
        <end position="223"/>
    </location>
</feature>
<comment type="similarity">
    <text evidence="5">Belongs to the carotenoid/retinoid oxidoreductase family. CrtISO subfamily.</text>
</comment>
<dbReference type="GO" id="GO:0051786">
    <property type="term" value="F:all-trans-retinol 13,14-reductase activity"/>
    <property type="evidence" value="ECO:0007669"/>
    <property type="project" value="UniProtKB-EC"/>
</dbReference>
<reference evidence="20" key="1">
    <citation type="journal article" date="2023" name="Front. Mar. Sci.">
        <title>A new Merluccius polli reference genome to investigate the effects of global change in West African waters.</title>
        <authorList>
            <person name="Mateo J.L."/>
            <person name="Blanco-Fernandez C."/>
            <person name="Garcia-Vazquez E."/>
            <person name="Machado-Schiaffino G."/>
        </authorList>
    </citation>
    <scope>NUCLEOTIDE SEQUENCE</scope>
    <source>
        <strain evidence="20">C29</strain>
        <tissue evidence="20">Fin</tissue>
    </source>
</reference>
<evidence type="ECO:0000256" key="11">
    <source>
        <dbReference type="ARBA" id="ARBA00023002"/>
    </source>
</evidence>
<keyword evidence="18" id="KW-0812">Transmembrane</keyword>
<evidence type="ECO:0000256" key="18">
    <source>
        <dbReference type="SAM" id="Phobius"/>
    </source>
</evidence>
<evidence type="ECO:0000256" key="4">
    <source>
        <dbReference type="ARBA" id="ARBA00004406"/>
    </source>
</evidence>
<dbReference type="PANTHER" id="PTHR46091:SF1">
    <property type="entry name" value="ALL-TRANS-RETINOL 13,14-REDUCTASE"/>
    <property type="match status" value="1"/>
</dbReference>
<keyword evidence="8" id="KW-0256">Endoplasmic reticulum</keyword>
<keyword evidence="18" id="KW-1133">Transmembrane helix</keyword>
<comment type="cofactor">
    <cofactor evidence="1">
        <name>NAD(+)</name>
        <dbReference type="ChEBI" id="CHEBI:57540"/>
    </cofactor>
</comment>
<evidence type="ECO:0000256" key="3">
    <source>
        <dbReference type="ARBA" id="ARBA00001974"/>
    </source>
</evidence>
<comment type="caution">
    <text evidence="20">The sequence shown here is derived from an EMBL/GenBank/DDBJ whole genome shotgun (WGS) entry which is preliminary data.</text>
</comment>
<dbReference type="SUPFAM" id="SSF51905">
    <property type="entry name" value="FAD/NAD(P)-binding domain"/>
    <property type="match status" value="1"/>
</dbReference>
<keyword evidence="12" id="KW-0520">NAD</keyword>
<dbReference type="Proteomes" id="UP001174136">
    <property type="component" value="Unassembled WGS sequence"/>
</dbReference>
<comment type="catalytic activity">
    <reaction evidence="17">
        <text>all-trans-13,14-dihydroretinol + A = all-trans-retinol + AH2</text>
        <dbReference type="Rhea" id="RHEA:19193"/>
        <dbReference type="ChEBI" id="CHEBI:13193"/>
        <dbReference type="ChEBI" id="CHEBI:17336"/>
        <dbReference type="ChEBI" id="CHEBI:17499"/>
        <dbReference type="ChEBI" id="CHEBI:52075"/>
        <dbReference type="EC" id="1.3.99.23"/>
    </reaction>
</comment>
<dbReference type="InterPro" id="IPR036188">
    <property type="entry name" value="FAD/NAD-bd_sf"/>
</dbReference>
<evidence type="ECO:0000256" key="12">
    <source>
        <dbReference type="ARBA" id="ARBA00023027"/>
    </source>
</evidence>
<comment type="cofactor">
    <cofactor evidence="2">
        <name>NADP(+)</name>
        <dbReference type="ChEBI" id="CHEBI:58349"/>
    </cofactor>
</comment>
<evidence type="ECO:0000256" key="14">
    <source>
        <dbReference type="ARBA" id="ARBA00023136"/>
    </source>
</evidence>
<evidence type="ECO:0000256" key="19">
    <source>
        <dbReference type="SAM" id="SignalP"/>
    </source>
</evidence>
<evidence type="ECO:0000256" key="10">
    <source>
        <dbReference type="ARBA" id="ARBA00022857"/>
    </source>
</evidence>
<evidence type="ECO:0000256" key="16">
    <source>
        <dbReference type="ARBA" id="ARBA00041141"/>
    </source>
</evidence>
<dbReference type="FunFam" id="3.50.50.60:FF:000362">
    <property type="entry name" value="All-trans-retinol 13,14-reductase"/>
    <property type="match status" value="1"/>
</dbReference>
<evidence type="ECO:0000256" key="8">
    <source>
        <dbReference type="ARBA" id="ARBA00022824"/>
    </source>
</evidence>
<dbReference type="EC" id="1.3.99.23" evidence="15"/>
<evidence type="ECO:0000256" key="15">
    <source>
        <dbReference type="ARBA" id="ARBA00038979"/>
    </source>
</evidence>
<keyword evidence="14 18" id="KW-0472">Membrane</keyword>
<accession>A0AA47MV05</accession>
<gene>
    <name evidence="20" type="primary">retsat_0</name>
    <name evidence="20" type="ORF">N1851_013570</name>
</gene>
<evidence type="ECO:0000256" key="13">
    <source>
        <dbReference type="ARBA" id="ARBA00023098"/>
    </source>
</evidence>
<sequence length="370" mass="41529">MWLAIIVLCVFLLLVLLKYIFTTPEPNPFAVDTREPVKPIVFDKKEKKKVLKQGFVESRVPENLDAVIVGSGIGGLGLAVLLAKAGKKVLVLEQHSRAGGCCHTFTEKGFEFDVGIHYIGDLLEHKPFRCMLDQMTNGQLQWVPLDNPFDQVVLGPPEDRRVYPIYSGKNRFPDELKRCFPGEEKAIDEYMRLIKKAGKGLWLLAFLKIYPLPLAKFLVYTGLANRLSFFFKMASRSLTDVVNELTENKDLRAVFAYLFGTYGNIPKDTSFSMHSLLVRHYWNGAWYPKGGASEIAYHMIPIVEKAGGAVLVRAPVNRILFNKANEACGVSVMKGQEEVHVHAPMVISNAGIFNTYQKLLPQELQAKPGQ</sequence>
<keyword evidence="13" id="KW-0443">Lipid metabolism</keyword>
<keyword evidence="11" id="KW-0560">Oxidoreductase</keyword>
<evidence type="ECO:0000256" key="7">
    <source>
        <dbReference type="ARBA" id="ARBA00022729"/>
    </source>
</evidence>
<name>A0AA47MV05_MERPO</name>
<proteinExistence type="inferred from homology"/>
<organism evidence="20 21">
    <name type="scientific">Merluccius polli</name>
    <name type="common">Benguela hake</name>
    <name type="synonym">Merluccius cadenati</name>
    <dbReference type="NCBI Taxonomy" id="89951"/>
    <lineage>
        <taxon>Eukaryota</taxon>
        <taxon>Metazoa</taxon>
        <taxon>Chordata</taxon>
        <taxon>Craniata</taxon>
        <taxon>Vertebrata</taxon>
        <taxon>Euteleostomi</taxon>
        <taxon>Actinopterygii</taxon>
        <taxon>Neopterygii</taxon>
        <taxon>Teleostei</taxon>
        <taxon>Neoteleostei</taxon>
        <taxon>Acanthomorphata</taxon>
        <taxon>Zeiogadaria</taxon>
        <taxon>Gadariae</taxon>
        <taxon>Gadiformes</taxon>
        <taxon>Gadoidei</taxon>
        <taxon>Merlucciidae</taxon>
        <taxon>Merluccius</taxon>
    </lineage>
</organism>
<dbReference type="Gene3D" id="3.50.50.60">
    <property type="entry name" value="FAD/NAD(P)-binding domain"/>
    <property type="match status" value="2"/>
</dbReference>
<feature type="chain" id="PRO_5041314838" description="All-trans-retinol 13,14-reductase" evidence="19">
    <location>
        <begin position="23"/>
        <end position="370"/>
    </location>
</feature>
<dbReference type="EMBL" id="JAOPHQ010002365">
    <property type="protein sequence ID" value="KAK0147087.1"/>
    <property type="molecule type" value="Genomic_DNA"/>
</dbReference>
<dbReference type="InterPro" id="IPR052206">
    <property type="entry name" value="Retinol_saturase"/>
</dbReference>
<comment type="subcellular location">
    <subcellularLocation>
        <location evidence="4">Endoplasmic reticulum membrane</location>
        <topology evidence="4">Peripheral membrane protein</topology>
    </subcellularLocation>
</comment>
<evidence type="ECO:0000256" key="5">
    <source>
        <dbReference type="ARBA" id="ARBA00005855"/>
    </source>
</evidence>
<dbReference type="Pfam" id="PF13450">
    <property type="entry name" value="NAD_binding_8"/>
    <property type="match status" value="1"/>
</dbReference>
<protein>
    <recommendedName>
        <fullName evidence="16">All-trans-retinol 13,14-reductase</fullName>
        <ecNumber evidence="15">1.3.99.23</ecNumber>
    </recommendedName>
</protein>
<evidence type="ECO:0000313" key="20">
    <source>
        <dbReference type="EMBL" id="KAK0147087.1"/>
    </source>
</evidence>
<keyword evidence="9" id="KW-0274">FAD</keyword>
<evidence type="ECO:0000313" key="21">
    <source>
        <dbReference type="Proteomes" id="UP001174136"/>
    </source>
</evidence>
<comment type="cofactor">
    <cofactor evidence="3">
        <name>FAD</name>
        <dbReference type="ChEBI" id="CHEBI:57692"/>
    </cofactor>
</comment>
<feature type="signal peptide" evidence="19">
    <location>
        <begin position="1"/>
        <end position="22"/>
    </location>
</feature>
<evidence type="ECO:0000256" key="17">
    <source>
        <dbReference type="ARBA" id="ARBA00048815"/>
    </source>
</evidence>
<evidence type="ECO:0000256" key="6">
    <source>
        <dbReference type="ARBA" id="ARBA00022630"/>
    </source>
</evidence>
<feature type="transmembrane region" description="Helical" evidence="18">
    <location>
        <begin position="66"/>
        <end position="83"/>
    </location>
</feature>
<dbReference type="GO" id="GO:0005789">
    <property type="term" value="C:endoplasmic reticulum membrane"/>
    <property type="evidence" value="ECO:0007669"/>
    <property type="project" value="UniProtKB-SubCell"/>
</dbReference>
<keyword evidence="21" id="KW-1185">Reference proteome</keyword>
<dbReference type="AlphaFoldDB" id="A0AA47MV05"/>
<keyword evidence="10" id="KW-0521">NADP</keyword>
<keyword evidence="6" id="KW-0285">Flavoprotein</keyword>
<evidence type="ECO:0000256" key="1">
    <source>
        <dbReference type="ARBA" id="ARBA00001911"/>
    </source>
</evidence>